<dbReference type="SUPFAM" id="SSF50475">
    <property type="entry name" value="FMN-binding split barrel"/>
    <property type="match status" value="1"/>
</dbReference>
<gene>
    <name evidence="3" type="ORF">FHR34_005429</name>
</gene>
<dbReference type="Gene3D" id="2.30.110.10">
    <property type="entry name" value="Electron Transport, Fmn-binding Protein, Chain A"/>
    <property type="match status" value="1"/>
</dbReference>
<dbReference type="Proteomes" id="UP000540506">
    <property type="component" value="Unassembled WGS sequence"/>
</dbReference>
<evidence type="ECO:0000256" key="1">
    <source>
        <dbReference type="SAM" id="MobiDB-lite"/>
    </source>
</evidence>
<dbReference type="AlphaFoldDB" id="A0A7W7R6T5"/>
<sequence>MAATAARGSASDELPEGELPEEELPESELPQGVSGEVAVRRRAGFDRPGYSGPSRNRRVPPIAVAFLREQPMVVVGAADAAGRLWASLLTGPPGFLQVEPLDPGETADAANAADTGDAVHVAALPAPGDPLAGPLAEPPSRPTAVGMIALQPARRRRMRMNGRSQPTHHGIRVTLDEVFSNCPKYIQSREPHLVTAEPGTALHGRELTARQRELIGRADTFFVTTANRRGDVDTSHRGGNPGFVQPLDAHRLRWPDYLGNAMFGTLGNLAEHPGAGLLFIDWANGDTLQLTGTARTDWDPAHAAEVPGAERLVDFTVTEVVETPGASALRWGAAEYSKFNPPAPESH</sequence>
<dbReference type="RefSeq" id="WP_184939661.1">
    <property type="nucleotide sequence ID" value="NZ_JACHJV010000001.1"/>
</dbReference>
<evidence type="ECO:0000313" key="4">
    <source>
        <dbReference type="Proteomes" id="UP000540506"/>
    </source>
</evidence>
<organism evidence="3 4">
    <name type="scientific">Kitasatospora kifunensis</name>
    <name type="common">Streptomyces kifunensis</name>
    <dbReference type="NCBI Taxonomy" id="58351"/>
    <lineage>
        <taxon>Bacteria</taxon>
        <taxon>Bacillati</taxon>
        <taxon>Actinomycetota</taxon>
        <taxon>Actinomycetes</taxon>
        <taxon>Kitasatosporales</taxon>
        <taxon>Streptomycetaceae</taxon>
        <taxon>Kitasatospora</taxon>
    </lineage>
</organism>
<evidence type="ECO:0000259" key="2">
    <source>
        <dbReference type="Pfam" id="PF01243"/>
    </source>
</evidence>
<feature type="region of interest" description="Disordered" evidence="1">
    <location>
        <begin position="1"/>
        <end position="57"/>
    </location>
</feature>
<dbReference type="Pfam" id="PF01243">
    <property type="entry name" value="PNPOx_N"/>
    <property type="match status" value="1"/>
</dbReference>
<keyword evidence="4" id="KW-1185">Reference proteome</keyword>
<proteinExistence type="predicted"/>
<comment type="caution">
    <text evidence="3">The sequence shown here is derived from an EMBL/GenBank/DDBJ whole genome shotgun (WGS) entry which is preliminary data.</text>
</comment>
<feature type="domain" description="Pyridoxamine 5'-phosphate oxidase N-terminal" evidence="2">
    <location>
        <begin position="208"/>
        <end position="312"/>
    </location>
</feature>
<reference evidence="3 4" key="1">
    <citation type="submission" date="2020-08" db="EMBL/GenBank/DDBJ databases">
        <title>Sequencing the genomes of 1000 actinobacteria strains.</title>
        <authorList>
            <person name="Klenk H.-P."/>
        </authorList>
    </citation>
    <scope>NUCLEOTIDE SEQUENCE [LARGE SCALE GENOMIC DNA]</scope>
    <source>
        <strain evidence="3 4">DSM 41654</strain>
    </source>
</reference>
<dbReference type="EMBL" id="JACHJV010000001">
    <property type="protein sequence ID" value="MBB4926436.1"/>
    <property type="molecule type" value="Genomic_DNA"/>
</dbReference>
<dbReference type="PANTHER" id="PTHR42815">
    <property type="entry name" value="FAD-BINDING, PUTATIVE (AFU_ORTHOLOGUE AFUA_6G07600)-RELATED"/>
    <property type="match status" value="1"/>
</dbReference>
<feature type="compositionally biased region" description="Acidic residues" evidence="1">
    <location>
        <begin position="13"/>
        <end position="26"/>
    </location>
</feature>
<accession>A0A7W7R6T5</accession>
<name>A0A7W7R6T5_KITKI</name>
<dbReference type="PANTHER" id="PTHR42815:SF2">
    <property type="entry name" value="FAD-BINDING, PUTATIVE (AFU_ORTHOLOGUE AFUA_6G07600)-RELATED"/>
    <property type="match status" value="1"/>
</dbReference>
<dbReference type="InterPro" id="IPR012349">
    <property type="entry name" value="Split_barrel_FMN-bd"/>
</dbReference>
<evidence type="ECO:0000313" key="3">
    <source>
        <dbReference type="EMBL" id="MBB4926436.1"/>
    </source>
</evidence>
<protein>
    <recommendedName>
        <fullName evidence="2">Pyridoxamine 5'-phosphate oxidase N-terminal domain-containing protein</fullName>
    </recommendedName>
</protein>
<dbReference type="InterPro" id="IPR011576">
    <property type="entry name" value="Pyridox_Oxase_N"/>
</dbReference>